<dbReference type="Proteomes" id="UP001054902">
    <property type="component" value="Unassembled WGS sequence"/>
</dbReference>
<proteinExistence type="predicted"/>
<organism evidence="3 4">
    <name type="scientific">Chaetoceros tenuissimus</name>
    <dbReference type="NCBI Taxonomy" id="426638"/>
    <lineage>
        <taxon>Eukaryota</taxon>
        <taxon>Sar</taxon>
        <taxon>Stramenopiles</taxon>
        <taxon>Ochrophyta</taxon>
        <taxon>Bacillariophyta</taxon>
        <taxon>Coscinodiscophyceae</taxon>
        <taxon>Chaetocerotophycidae</taxon>
        <taxon>Chaetocerotales</taxon>
        <taxon>Chaetocerotaceae</taxon>
        <taxon>Chaetoceros</taxon>
    </lineage>
</organism>
<evidence type="ECO:0000256" key="2">
    <source>
        <dbReference type="SAM" id="SignalP"/>
    </source>
</evidence>
<protein>
    <submittedName>
        <fullName evidence="3">Iron starvation induced protein</fullName>
    </submittedName>
</protein>
<dbReference type="AlphaFoldDB" id="A0AAD3HAA1"/>
<evidence type="ECO:0000313" key="3">
    <source>
        <dbReference type="EMBL" id="GFH55996.1"/>
    </source>
</evidence>
<accession>A0AAD3HAA1</accession>
<evidence type="ECO:0000256" key="1">
    <source>
        <dbReference type="SAM" id="Phobius"/>
    </source>
</evidence>
<comment type="caution">
    <text evidence="3">The sequence shown here is derived from an EMBL/GenBank/DDBJ whole genome shotgun (WGS) entry which is preliminary data.</text>
</comment>
<reference evidence="3 4" key="1">
    <citation type="journal article" date="2021" name="Sci. Rep.">
        <title>The genome of the diatom Chaetoceros tenuissimus carries an ancient integrated fragment of an extant virus.</title>
        <authorList>
            <person name="Hongo Y."/>
            <person name="Kimura K."/>
            <person name="Takaki Y."/>
            <person name="Yoshida Y."/>
            <person name="Baba S."/>
            <person name="Kobayashi G."/>
            <person name="Nagasaki K."/>
            <person name="Hano T."/>
            <person name="Tomaru Y."/>
        </authorList>
    </citation>
    <scope>NUCLEOTIDE SEQUENCE [LARGE SCALE GENOMIC DNA]</scope>
    <source>
        <strain evidence="3 4">NIES-3715</strain>
    </source>
</reference>
<feature type="transmembrane region" description="Helical" evidence="1">
    <location>
        <begin position="507"/>
        <end position="527"/>
    </location>
</feature>
<name>A0AAD3HAA1_9STRA</name>
<keyword evidence="1" id="KW-1133">Transmembrane helix</keyword>
<keyword evidence="4" id="KW-1185">Reference proteome</keyword>
<keyword evidence="1" id="KW-0812">Transmembrane</keyword>
<keyword evidence="1" id="KW-0472">Membrane</keyword>
<sequence>MVKFTPLSLLVLASQANATLSLRSISRGKNGFKGRFLSEDSIAGFVPETAGTDHNAIDLDQMVIEQEVQKENAGSFARAKDVYENGGHSKSFAKLTLTSAQTSLGLLDKTPVIGTDVSGVQVTGKVYSSSGTPADEIWVQYDTSSLQESYVGCQVGNGALVATGNHKTSGCFEASGTVAIAGVQYSYAYIPEEDNHNGRTIQGFSLSTLDKMIKPSTSCPGCPYEDASYFDNYYGTPMYGDMWVQAAFAGTPTNFPSGRGDADFSLYNFEGRAQAIQKGTAYMIIFMYVIREFEDALDDCEKKCPLEGCNDDAVHAWDEGVAFYTGSLEGKSGDGDGKLLHALADKRCVNFGTCYDDIGGKSKVNKEILALFKKGSGELLEKRCEDARKTKNKIVDLMYIPLIQGTLRYAYKVHMLQGGEKEKAEGAIFAASVLPRIFAENESDAETIYENMRVGAVSTSFSEVKEAFERNYKKLNIKCSDVGGLLDNEGNYHEGMEPCRDEKNNTIGIILGSVAGMIAFLGVGLVVRRKRARNDYVSPDMNTVEAYNDGKGEMN</sequence>
<evidence type="ECO:0000313" key="4">
    <source>
        <dbReference type="Proteomes" id="UP001054902"/>
    </source>
</evidence>
<feature type="signal peptide" evidence="2">
    <location>
        <begin position="1"/>
        <end position="18"/>
    </location>
</feature>
<dbReference type="EMBL" id="BLLK01000051">
    <property type="protein sequence ID" value="GFH55996.1"/>
    <property type="molecule type" value="Genomic_DNA"/>
</dbReference>
<gene>
    <name evidence="3" type="ORF">CTEN210_12472</name>
</gene>
<feature type="chain" id="PRO_5042001393" evidence="2">
    <location>
        <begin position="19"/>
        <end position="555"/>
    </location>
</feature>
<keyword evidence="2" id="KW-0732">Signal</keyword>